<keyword evidence="2" id="KW-1185">Reference proteome</keyword>
<name>A0A9X3CRJ8_9VIBR</name>
<accession>A0A9X3CRJ8</accession>
<comment type="caution">
    <text evidence="1">The sequence shown here is derived from an EMBL/GenBank/DDBJ whole genome shotgun (WGS) entry which is preliminary data.</text>
</comment>
<dbReference type="AlphaFoldDB" id="A0A9X3CRJ8"/>
<organism evidence="1 2">
    <name type="scientific">Vibrio qingdaonensis</name>
    <dbReference type="NCBI Taxonomy" id="2829491"/>
    <lineage>
        <taxon>Bacteria</taxon>
        <taxon>Pseudomonadati</taxon>
        <taxon>Pseudomonadota</taxon>
        <taxon>Gammaproteobacteria</taxon>
        <taxon>Vibrionales</taxon>
        <taxon>Vibrionaceae</taxon>
        <taxon>Vibrio</taxon>
    </lineage>
</organism>
<evidence type="ECO:0000313" key="1">
    <source>
        <dbReference type="EMBL" id="MCW8348138.1"/>
    </source>
</evidence>
<evidence type="ECO:0000313" key="2">
    <source>
        <dbReference type="Proteomes" id="UP001155587"/>
    </source>
</evidence>
<dbReference type="Proteomes" id="UP001155587">
    <property type="component" value="Unassembled WGS sequence"/>
</dbReference>
<gene>
    <name evidence="1" type="ORF">MD535_19285</name>
</gene>
<dbReference type="EMBL" id="JAKRRY010000032">
    <property type="protein sequence ID" value="MCW8348138.1"/>
    <property type="molecule type" value="Genomic_DNA"/>
</dbReference>
<reference evidence="1" key="1">
    <citation type="submission" date="2022-02" db="EMBL/GenBank/DDBJ databases">
        <title>Vibrio sp. nov, a new bacterium isolated from seawater.</title>
        <authorList>
            <person name="Yuan Y."/>
        </authorList>
    </citation>
    <scope>NUCLEOTIDE SEQUENCE</scope>
    <source>
        <strain evidence="1">ZSDZ65</strain>
    </source>
</reference>
<proteinExistence type="predicted"/>
<sequence length="67" mass="7491">MAIANGGKIRKNLFNKNSEGLSFKETCATTKPLIRKNIATQKKPKFCTIPKGCIRKRDTDSETTDCE</sequence>
<protein>
    <submittedName>
        <fullName evidence="1">Uncharacterized protein</fullName>
    </submittedName>
</protein>